<dbReference type="AlphaFoldDB" id="A0A1G9H8P4"/>
<keyword evidence="3" id="KW-1185">Reference proteome</keyword>
<dbReference type="Pfam" id="PF08378">
    <property type="entry name" value="NERD"/>
    <property type="match status" value="1"/>
</dbReference>
<accession>A0A1G9H8P4</accession>
<proteinExistence type="predicted"/>
<feature type="domain" description="NERD" evidence="1">
    <location>
        <begin position="37"/>
        <end position="149"/>
    </location>
</feature>
<gene>
    <name evidence="2" type="ORF">SAMN05216216_12123</name>
</gene>
<organism evidence="2 3">
    <name type="scientific">Lacicoccus qingdaonensis</name>
    <dbReference type="NCBI Taxonomy" id="576118"/>
    <lineage>
        <taxon>Bacteria</taxon>
        <taxon>Bacillati</taxon>
        <taxon>Bacillota</taxon>
        <taxon>Bacilli</taxon>
        <taxon>Bacillales</taxon>
        <taxon>Salinicoccaceae</taxon>
        <taxon>Lacicoccus</taxon>
    </lineage>
</organism>
<evidence type="ECO:0000313" key="3">
    <source>
        <dbReference type="Proteomes" id="UP000199008"/>
    </source>
</evidence>
<dbReference type="STRING" id="576118.SAMN05216216_12123"/>
<dbReference type="PROSITE" id="PS50965">
    <property type="entry name" value="NERD"/>
    <property type="match status" value="1"/>
</dbReference>
<dbReference type="OrthoDB" id="2418082at2"/>
<sequence>MFLTERNKSNEHIYLETLSKRAILTQEEEKKLSRLNRGFEGEQLYDQIFDEVGHQNLNVFRDIWIQADKSLTQIDALIVTDETVFINEIKNYSGNYKYENNTWQIGKIQISDDPIIQSKRAISKLIKIFLENKINIKTDFNIIFPNPYFILSTDDNYCRLKTIKRELMKQYFRNIQQLTSWNNAERIVQIIQDHIVLEPKHTTNTDPSRLTPGRQCLKCTSFELTPKRYSTTCNICNHKSLNKDHVLSAIRDYSVLFPLENITARNILSFINNEVSKSTVKRYIQEICLLNNRGRHATYTIEPAQKSLKSIS</sequence>
<protein>
    <submittedName>
        <fullName evidence="2">Nuclease-related domain-containing protein</fullName>
    </submittedName>
</protein>
<reference evidence="3" key="1">
    <citation type="submission" date="2016-10" db="EMBL/GenBank/DDBJ databases">
        <authorList>
            <person name="Varghese N."/>
            <person name="Submissions S."/>
        </authorList>
    </citation>
    <scope>NUCLEOTIDE SEQUENCE [LARGE SCALE GENOMIC DNA]</scope>
    <source>
        <strain evidence="3">CGMCC 1.8895</strain>
    </source>
</reference>
<dbReference type="RefSeq" id="WP_092987324.1">
    <property type="nucleotide sequence ID" value="NZ_FNFY01000021.1"/>
</dbReference>
<evidence type="ECO:0000259" key="1">
    <source>
        <dbReference type="PROSITE" id="PS50965"/>
    </source>
</evidence>
<evidence type="ECO:0000313" key="2">
    <source>
        <dbReference type="EMBL" id="SDL09351.1"/>
    </source>
</evidence>
<dbReference type="Proteomes" id="UP000199008">
    <property type="component" value="Unassembled WGS sequence"/>
</dbReference>
<dbReference type="InterPro" id="IPR011528">
    <property type="entry name" value="NERD"/>
</dbReference>
<name>A0A1G9H8P4_9BACL</name>
<dbReference type="EMBL" id="FNFY01000021">
    <property type="protein sequence ID" value="SDL09351.1"/>
    <property type="molecule type" value="Genomic_DNA"/>
</dbReference>